<dbReference type="GO" id="GO:0043007">
    <property type="term" value="P:maintenance of rDNA"/>
    <property type="evidence" value="ECO:0007669"/>
    <property type="project" value="TreeGrafter"/>
</dbReference>
<evidence type="ECO:0000313" key="1">
    <source>
        <dbReference type="EMBL" id="KAG0564836.1"/>
    </source>
</evidence>
<keyword evidence="2" id="KW-1185">Reference proteome</keyword>
<sequence length="136" mass="14876">MDYSVAAVKMYVTHLKPAKPAKELTSNGGSAFAIGSLIFQRVWLQGVLVQESENTSLSLQDGTGVLPLQIGQEALKPGMYVLVVGAYLLGADGSPFLLVHKIVDLSSNPDRDTFWRLEVAEIHKLFYDKLMNASTH</sequence>
<gene>
    <name evidence="1" type="ORF">KC19_8G144000</name>
</gene>
<proteinExistence type="predicted"/>
<dbReference type="GO" id="GO:0033045">
    <property type="term" value="P:regulation of sister chromatid segregation"/>
    <property type="evidence" value="ECO:0007669"/>
    <property type="project" value="TreeGrafter"/>
</dbReference>
<dbReference type="PANTHER" id="PTHR33962">
    <property type="entry name" value="RECQ-MEDIATED GENOME INSTABILITY PROTEIN 2 RMI2"/>
    <property type="match status" value="1"/>
</dbReference>
<dbReference type="GO" id="GO:2000042">
    <property type="term" value="P:negative regulation of double-strand break repair via homologous recombination"/>
    <property type="evidence" value="ECO:0007669"/>
    <property type="project" value="TreeGrafter"/>
</dbReference>
<dbReference type="AlphaFoldDB" id="A0A8T0GYW1"/>
<dbReference type="GO" id="GO:0005829">
    <property type="term" value="C:cytosol"/>
    <property type="evidence" value="ECO:0007669"/>
    <property type="project" value="TreeGrafter"/>
</dbReference>
<dbReference type="Gene3D" id="2.40.50.140">
    <property type="entry name" value="Nucleic acid-binding proteins"/>
    <property type="match status" value="1"/>
</dbReference>
<dbReference type="InterPro" id="IPR012340">
    <property type="entry name" value="NA-bd_OB-fold"/>
</dbReference>
<dbReference type="PANTHER" id="PTHR33962:SF1">
    <property type="entry name" value="RECQ-MEDIATED GENOME INSTABILITY PROTEIN 2"/>
    <property type="match status" value="1"/>
</dbReference>
<comment type="caution">
    <text evidence="1">The sequence shown here is derived from an EMBL/GenBank/DDBJ whole genome shotgun (WGS) entry which is preliminary data.</text>
</comment>
<protein>
    <recommendedName>
        <fullName evidence="3">RecQ-mediated genome instability protein 2</fullName>
    </recommendedName>
</protein>
<dbReference type="GO" id="GO:0016607">
    <property type="term" value="C:nuclear speck"/>
    <property type="evidence" value="ECO:0007669"/>
    <property type="project" value="TreeGrafter"/>
</dbReference>
<dbReference type="EMBL" id="CM026429">
    <property type="protein sequence ID" value="KAG0564836.1"/>
    <property type="molecule type" value="Genomic_DNA"/>
</dbReference>
<dbReference type="Proteomes" id="UP000822688">
    <property type="component" value="Chromosome 8"/>
</dbReference>
<dbReference type="GO" id="GO:0006281">
    <property type="term" value="P:DNA repair"/>
    <property type="evidence" value="ECO:0007669"/>
    <property type="project" value="TreeGrafter"/>
</dbReference>
<dbReference type="InterPro" id="IPR032245">
    <property type="entry name" value="RMI2"/>
</dbReference>
<name>A0A8T0GYW1_CERPU</name>
<accession>A0A8T0GYW1</accession>
<organism evidence="1 2">
    <name type="scientific">Ceratodon purpureus</name>
    <name type="common">Fire moss</name>
    <name type="synonym">Dicranum purpureum</name>
    <dbReference type="NCBI Taxonomy" id="3225"/>
    <lineage>
        <taxon>Eukaryota</taxon>
        <taxon>Viridiplantae</taxon>
        <taxon>Streptophyta</taxon>
        <taxon>Embryophyta</taxon>
        <taxon>Bryophyta</taxon>
        <taxon>Bryophytina</taxon>
        <taxon>Bryopsida</taxon>
        <taxon>Dicranidae</taxon>
        <taxon>Pseudoditrichales</taxon>
        <taxon>Ditrichaceae</taxon>
        <taxon>Ceratodon</taxon>
    </lineage>
</organism>
<dbReference type="Pfam" id="PF16100">
    <property type="entry name" value="RMI2"/>
    <property type="match status" value="1"/>
</dbReference>
<reference evidence="1" key="1">
    <citation type="submission" date="2020-06" db="EMBL/GenBank/DDBJ databases">
        <title>WGS assembly of Ceratodon purpureus strain R40.</title>
        <authorList>
            <person name="Carey S.B."/>
            <person name="Jenkins J."/>
            <person name="Shu S."/>
            <person name="Lovell J.T."/>
            <person name="Sreedasyam A."/>
            <person name="Maumus F."/>
            <person name="Tiley G.P."/>
            <person name="Fernandez-Pozo N."/>
            <person name="Barry K."/>
            <person name="Chen C."/>
            <person name="Wang M."/>
            <person name="Lipzen A."/>
            <person name="Daum C."/>
            <person name="Saski C.A."/>
            <person name="Payton A.C."/>
            <person name="Mcbreen J.C."/>
            <person name="Conrad R.E."/>
            <person name="Kollar L.M."/>
            <person name="Olsson S."/>
            <person name="Huttunen S."/>
            <person name="Landis J.B."/>
            <person name="Wickett N.J."/>
            <person name="Johnson M.G."/>
            <person name="Rensing S.A."/>
            <person name="Grimwood J."/>
            <person name="Schmutz J."/>
            <person name="Mcdaniel S.F."/>
        </authorList>
    </citation>
    <scope>NUCLEOTIDE SEQUENCE</scope>
    <source>
        <strain evidence="1">R40</strain>
    </source>
</reference>
<evidence type="ECO:0008006" key="3">
    <source>
        <dbReference type="Google" id="ProtNLM"/>
    </source>
</evidence>
<evidence type="ECO:0000313" key="2">
    <source>
        <dbReference type="Proteomes" id="UP000822688"/>
    </source>
</evidence>